<dbReference type="InterPro" id="IPR052069">
    <property type="entry name" value="Ca-reg_mRNA-binding_domain"/>
</dbReference>
<dbReference type="SMART" id="SM00357">
    <property type="entry name" value="CSP"/>
    <property type="match status" value="1"/>
</dbReference>
<comment type="caution">
    <text evidence="4">The sequence shown here is derived from an EMBL/GenBank/DDBJ whole genome shotgun (WGS) entry which is preliminary data.</text>
</comment>
<dbReference type="CDD" id="cd04458">
    <property type="entry name" value="CSP_CDS"/>
    <property type="match status" value="1"/>
</dbReference>
<keyword evidence="2" id="KW-1133">Transmembrane helix</keyword>
<proteinExistence type="predicted"/>
<protein>
    <submittedName>
        <fullName evidence="4">Cold shock and DUF1294 domain-containing protein</fullName>
    </submittedName>
</protein>
<dbReference type="PROSITE" id="PS51857">
    <property type="entry name" value="CSD_2"/>
    <property type="match status" value="1"/>
</dbReference>
<dbReference type="PANTHER" id="PTHR12962:SF1">
    <property type="entry name" value="COLD SHOCK DOMAIN-CONTAINING PROTEIN CG9705"/>
    <property type="match status" value="1"/>
</dbReference>
<keyword evidence="2" id="KW-0472">Membrane</keyword>
<dbReference type="PANTHER" id="PTHR12962">
    <property type="entry name" value="CALCIUM-REGULATED HEAT STABLE PROTEIN CRHSP-24-RELATED"/>
    <property type="match status" value="1"/>
</dbReference>
<dbReference type="Pfam" id="PF06961">
    <property type="entry name" value="DUF1294"/>
    <property type="match status" value="1"/>
</dbReference>
<dbReference type="InterPro" id="IPR010718">
    <property type="entry name" value="DUF1294"/>
</dbReference>
<keyword evidence="5" id="KW-1185">Reference proteome</keyword>
<evidence type="ECO:0000313" key="5">
    <source>
        <dbReference type="Proteomes" id="UP001501521"/>
    </source>
</evidence>
<evidence type="ECO:0000313" key="4">
    <source>
        <dbReference type="EMBL" id="GAA4893216.1"/>
    </source>
</evidence>
<evidence type="ECO:0000256" key="2">
    <source>
        <dbReference type="SAM" id="Phobius"/>
    </source>
</evidence>
<sequence>MGPHGGTVAIRLVVVIRLPRVAYCRGIGVRQEGAITQWNDERGFGFITPVSGGSTVFVHVSELPRGVRPVVGTTVTFLPGLDDRQRLRATKVQFLVSAERLSVWARRGVPMAAAVAVVFLVLIGVLAAFEVLPVLAVAVSTLMSLCAFALYRADKSAAIQGSRRTPERTLQAVSLLGGWPGALIAQRVFRHKTRKQPFQMVFWFTVIANCSVLAWIAMGRPIPF</sequence>
<dbReference type="Gene3D" id="2.40.50.140">
    <property type="entry name" value="Nucleic acid-binding proteins"/>
    <property type="match status" value="1"/>
</dbReference>
<feature type="transmembrane region" description="Helical" evidence="2">
    <location>
        <begin position="109"/>
        <end position="129"/>
    </location>
</feature>
<evidence type="ECO:0000259" key="3">
    <source>
        <dbReference type="PROSITE" id="PS51857"/>
    </source>
</evidence>
<dbReference type="InterPro" id="IPR011129">
    <property type="entry name" value="CSD"/>
</dbReference>
<keyword evidence="2" id="KW-0812">Transmembrane</keyword>
<dbReference type="InterPro" id="IPR002059">
    <property type="entry name" value="CSP_DNA-bd"/>
</dbReference>
<feature type="transmembrane region" description="Helical" evidence="2">
    <location>
        <begin position="135"/>
        <end position="153"/>
    </location>
</feature>
<dbReference type="EMBL" id="BAABLV010000013">
    <property type="protein sequence ID" value="GAA4893216.1"/>
    <property type="molecule type" value="Genomic_DNA"/>
</dbReference>
<dbReference type="SUPFAM" id="SSF50249">
    <property type="entry name" value="Nucleic acid-binding proteins"/>
    <property type="match status" value="1"/>
</dbReference>
<gene>
    <name evidence="4" type="ORF">GCM10025789_07950</name>
</gene>
<feature type="transmembrane region" description="Helical" evidence="2">
    <location>
        <begin position="200"/>
        <end position="218"/>
    </location>
</feature>
<organism evidence="4 5">
    <name type="scientific">Tessaracoccus lubricantis</name>
    <dbReference type="NCBI Taxonomy" id="545543"/>
    <lineage>
        <taxon>Bacteria</taxon>
        <taxon>Bacillati</taxon>
        <taxon>Actinomycetota</taxon>
        <taxon>Actinomycetes</taxon>
        <taxon>Propionibacteriales</taxon>
        <taxon>Propionibacteriaceae</taxon>
        <taxon>Tessaracoccus</taxon>
    </lineage>
</organism>
<feature type="domain" description="CSD" evidence="3">
    <location>
        <begin position="30"/>
        <end position="94"/>
    </location>
</feature>
<reference evidence="5" key="1">
    <citation type="journal article" date="2019" name="Int. J. Syst. Evol. Microbiol.">
        <title>The Global Catalogue of Microorganisms (GCM) 10K type strain sequencing project: providing services to taxonomists for standard genome sequencing and annotation.</title>
        <authorList>
            <consortium name="The Broad Institute Genomics Platform"/>
            <consortium name="The Broad Institute Genome Sequencing Center for Infectious Disease"/>
            <person name="Wu L."/>
            <person name="Ma J."/>
        </authorList>
    </citation>
    <scope>NUCLEOTIDE SEQUENCE [LARGE SCALE GENOMIC DNA]</scope>
    <source>
        <strain evidence="5">JCM 19125</strain>
    </source>
</reference>
<evidence type="ECO:0000256" key="1">
    <source>
        <dbReference type="ARBA" id="ARBA00022553"/>
    </source>
</evidence>
<dbReference type="Proteomes" id="UP001501521">
    <property type="component" value="Unassembled WGS sequence"/>
</dbReference>
<keyword evidence="1" id="KW-0597">Phosphoprotein</keyword>
<dbReference type="Pfam" id="PF00313">
    <property type="entry name" value="CSD"/>
    <property type="match status" value="1"/>
</dbReference>
<name>A0ABP9FA78_9ACTN</name>
<accession>A0ABP9FA78</accession>
<dbReference type="InterPro" id="IPR012340">
    <property type="entry name" value="NA-bd_OB-fold"/>
</dbReference>